<dbReference type="OrthoDB" id="9777465at2"/>
<proteinExistence type="inferred from homology"/>
<dbReference type="GO" id="GO:0003861">
    <property type="term" value="F:3-isopropylmalate dehydratase activity"/>
    <property type="evidence" value="ECO:0007669"/>
    <property type="project" value="UniProtKB-UniRule"/>
</dbReference>
<dbReference type="EC" id="4.2.1.33" evidence="10"/>
<keyword evidence="6 10" id="KW-0432">Leucine biosynthesis</keyword>
<dbReference type="UniPathway" id="UPA00048">
    <property type="reaction ID" value="UER00071"/>
</dbReference>
<dbReference type="NCBIfam" id="NF002458">
    <property type="entry name" value="PRK01641.1"/>
    <property type="match status" value="1"/>
</dbReference>
<feature type="domain" description="Aconitase A/isopropylmalate dehydratase small subunit swivel" evidence="11">
    <location>
        <begin position="1"/>
        <end position="125"/>
    </location>
</feature>
<dbReference type="PANTHER" id="PTHR43345:SF5">
    <property type="entry name" value="3-ISOPROPYLMALATE DEHYDRATASE SMALL SUBUNIT"/>
    <property type="match status" value="1"/>
</dbReference>
<dbReference type="InterPro" id="IPR033940">
    <property type="entry name" value="IPMI_Swivel"/>
</dbReference>
<dbReference type="Proteomes" id="UP000175893">
    <property type="component" value="Chromosome"/>
</dbReference>
<dbReference type="InterPro" id="IPR015928">
    <property type="entry name" value="Aconitase/3IPM_dehydase_swvl"/>
</dbReference>
<dbReference type="InterPro" id="IPR004431">
    <property type="entry name" value="3-IsopropMal_deHydase_ssu"/>
</dbReference>
<evidence type="ECO:0000256" key="2">
    <source>
        <dbReference type="ARBA" id="ARBA00002695"/>
    </source>
</evidence>
<dbReference type="Proteomes" id="UP000255248">
    <property type="component" value="Unassembled WGS sequence"/>
</dbReference>
<gene>
    <name evidence="13" type="primary">leuD1</name>
    <name evidence="10" type="synonym">leuD</name>
    <name evidence="12" type="ORF">A9798_13425</name>
    <name evidence="13" type="ORF">NCTC12121_02822</name>
</gene>
<dbReference type="CDD" id="cd01577">
    <property type="entry name" value="IPMI_Swivel"/>
    <property type="match status" value="1"/>
</dbReference>
<dbReference type="NCBIfam" id="TIGR00171">
    <property type="entry name" value="leuD"/>
    <property type="match status" value="1"/>
</dbReference>
<evidence type="ECO:0000259" key="11">
    <source>
        <dbReference type="Pfam" id="PF00694"/>
    </source>
</evidence>
<evidence type="ECO:0000256" key="9">
    <source>
        <dbReference type="ARBA" id="ARBA00023304"/>
    </source>
</evidence>
<evidence type="ECO:0000313" key="12">
    <source>
        <dbReference type="EMBL" id="AOV97847.1"/>
    </source>
</evidence>
<comment type="subunit">
    <text evidence="5 10">Heterodimer of LeuC and LeuD.</text>
</comment>
<dbReference type="SUPFAM" id="SSF52016">
    <property type="entry name" value="LeuD/IlvD-like"/>
    <property type="match status" value="1"/>
</dbReference>
<keyword evidence="14" id="KW-1185">Reference proteome</keyword>
<sequence length="200" mass="22335">MTEFILHTGIVVPLDAANVDTDAIIPKQFLQKVTRSGFGRHLFHDWRFLDAAGERPNPDFILNQAPYRQGSILLTRENFGCGSSREHAPWALSDYGFRVIIAPSFADIFYGNAFNSQLLPITLNQTQIDTLFALVHAAPGIAFSVDLARQTLQAGGQHYPFSLDPFQRHCLTHGLDSIGLTLQHEADIAAYEARRPTFLR</sequence>
<organism evidence="13 15">
    <name type="scientific">Edwardsiella hoshinae</name>
    <dbReference type="NCBI Taxonomy" id="93378"/>
    <lineage>
        <taxon>Bacteria</taxon>
        <taxon>Pseudomonadati</taxon>
        <taxon>Pseudomonadota</taxon>
        <taxon>Gammaproteobacteria</taxon>
        <taxon>Enterobacterales</taxon>
        <taxon>Hafniaceae</taxon>
        <taxon>Edwardsiella</taxon>
    </lineage>
</organism>
<comment type="pathway">
    <text evidence="3 10">Amino-acid biosynthesis; L-leucine biosynthesis; L-leucine from 3-methyl-2-oxobutanoate: step 2/4.</text>
</comment>
<evidence type="ECO:0000256" key="6">
    <source>
        <dbReference type="ARBA" id="ARBA00022430"/>
    </source>
</evidence>
<evidence type="ECO:0000313" key="15">
    <source>
        <dbReference type="Proteomes" id="UP000255248"/>
    </source>
</evidence>
<dbReference type="FunFam" id="3.20.19.10:FF:000003">
    <property type="entry name" value="3-isopropylmalate dehydratase small subunit"/>
    <property type="match status" value="1"/>
</dbReference>
<dbReference type="Gene3D" id="3.20.19.10">
    <property type="entry name" value="Aconitase, domain 4"/>
    <property type="match status" value="1"/>
</dbReference>
<dbReference type="GO" id="GO:0009316">
    <property type="term" value="C:3-isopropylmalate dehydratase complex"/>
    <property type="evidence" value="ECO:0007669"/>
    <property type="project" value="InterPro"/>
</dbReference>
<dbReference type="KEGG" id="eho:A9798_13425"/>
<evidence type="ECO:0000313" key="13">
    <source>
        <dbReference type="EMBL" id="STC90907.1"/>
    </source>
</evidence>
<reference evidence="12 14" key="1">
    <citation type="submission" date="2016-06" db="EMBL/GenBank/DDBJ databases">
        <title>Complete genome sequence of Edwardsiella hoshinae ATCC 35051.</title>
        <authorList>
            <person name="Reichley S.R."/>
            <person name="Waldbieser G.C."/>
            <person name="Lawrence M.L."/>
            <person name="Griffin M.J."/>
        </authorList>
    </citation>
    <scope>NUCLEOTIDE SEQUENCE [LARGE SCALE GENOMIC DNA]</scope>
    <source>
        <strain evidence="12 14">ATCC 35051</strain>
    </source>
</reference>
<dbReference type="STRING" id="93378.A9798_13425"/>
<evidence type="ECO:0000256" key="7">
    <source>
        <dbReference type="ARBA" id="ARBA00022605"/>
    </source>
</evidence>
<dbReference type="EMBL" id="CP016043">
    <property type="protein sequence ID" value="AOV97847.1"/>
    <property type="molecule type" value="Genomic_DNA"/>
</dbReference>
<dbReference type="AlphaFoldDB" id="A0A376DLV9"/>
<dbReference type="InterPro" id="IPR000573">
    <property type="entry name" value="AconitaseA/IPMdHydase_ssu_swvl"/>
</dbReference>
<keyword evidence="9 10" id="KW-0100">Branched-chain amino acid biosynthesis</keyword>
<comment type="function">
    <text evidence="2 10">Catalyzes the isomerization between 2-isopropylmalate and 3-isopropylmalate, via the formation of 2-isopropylmaleate.</text>
</comment>
<comment type="similarity">
    <text evidence="4 10">Belongs to the LeuD family. LeuD type 1 subfamily.</text>
</comment>
<name>A0A376DLV9_9GAMM</name>
<protein>
    <recommendedName>
        <fullName evidence="10">3-isopropylmalate dehydratase small subunit</fullName>
        <ecNumber evidence="10">4.2.1.33</ecNumber>
    </recommendedName>
    <alternativeName>
        <fullName evidence="10">Alpha-IPM isomerase</fullName>
        <shortName evidence="10">IPMI</shortName>
    </alternativeName>
    <alternativeName>
        <fullName evidence="10">Isopropylmalate isomerase</fullName>
    </alternativeName>
</protein>
<dbReference type="GO" id="GO:0009098">
    <property type="term" value="P:L-leucine biosynthetic process"/>
    <property type="evidence" value="ECO:0007669"/>
    <property type="project" value="UniProtKB-UniRule"/>
</dbReference>
<keyword evidence="7 10" id="KW-0028">Amino-acid biosynthesis</keyword>
<dbReference type="HAMAP" id="MF_01031">
    <property type="entry name" value="LeuD_type1"/>
    <property type="match status" value="1"/>
</dbReference>
<evidence type="ECO:0000256" key="8">
    <source>
        <dbReference type="ARBA" id="ARBA00023239"/>
    </source>
</evidence>
<evidence type="ECO:0000256" key="10">
    <source>
        <dbReference type="HAMAP-Rule" id="MF_01031"/>
    </source>
</evidence>
<dbReference type="Pfam" id="PF00694">
    <property type="entry name" value="Aconitase_C"/>
    <property type="match status" value="1"/>
</dbReference>
<evidence type="ECO:0000256" key="3">
    <source>
        <dbReference type="ARBA" id="ARBA00004729"/>
    </source>
</evidence>
<evidence type="ECO:0000313" key="14">
    <source>
        <dbReference type="Proteomes" id="UP000175893"/>
    </source>
</evidence>
<reference evidence="13 15" key="2">
    <citation type="submission" date="2018-06" db="EMBL/GenBank/DDBJ databases">
        <authorList>
            <consortium name="Pathogen Informatics"/>
            <person name="Doyle S."/>
        </authorList>
    </citation>
    <scope>NUCLEOTIDE SEQUENCE [LARGE SCALE GENOMIC DNA]</scope>
    <source>
        <strain evidence="13 15">NCTC12121</strain>
    </source>
</reference>
<evidence type="ECO:0000256" key="5">
    <source>
        <dbReference type="ARBA" id="ARBA00011271"/>
    </source>
</evidence>
<accession>A0A376DLV9</accession>
<dbReference type="RefSeq" id="WP_024524068.1">
    <property type="nucleotide sequence ID" value="NZ_CP016043.1"/>
</dbReference>
<comment type="catalytic activity">
    <reaction evidence="1 10">
        <text>(2R,3S)-3-isopropylmalate = (2S)-2-isopropylmalate</text>
        <dbReference type="Rhea" id="RHEA:32287"/>
        <dbReference type="ChEBI" id="CHEBI:1178"/>
        <dbReference type="ChEBI" id="CHEBI:35121"/>
        <dbReference type="EC" id="4.2.1.33"/>
    </reaction>
</comment>
<dbReference type="PANTHER" id="PTHR43345">
    <property type="entry name" value="3-ISOPROPYLMALATE DEHYDRATASE SMALL SUBUNIT 2-RELATED-RELATED"/>
    <property type="match status" value="1"/>
</dbReference>
<dbReference type="InterPro" id="IPR050075">
    <property type="entry name" value="LeuD"/>
</dbReference>
<keyword evidence="8 10" id="KW-0456">Lyase</keyword>
<evidence type="ECO:0000256" key="4">
    <source>
        <dbReference type="ARBA" id="ARBA00009845"/>
    </source>
</evidence>
<evidence type="ECO:0000256" key="1">
    <source>
        <dbReference type="ARBA" id="ARBA00000491"/>
    </source>
</evidence>
<dbReference type="EMBL" id="UFXZ01000001">
    <property type="protein sequence ID" value="STC90907.1"/>
    <property type="molecule type" value="Genomic_DNA"/>
</dbReference>